<dbReference type="OrthoDB" id="3698564at2"/>
<sequence length="343" mass="35786">MSATNSATAVVDGTRGTGEERAAGGAAAADGIGAAVAAAEVRRYERWSDVPAGLVTRTRLADADPPRRPGGPVRARVRDYNWRGKLQTFDLYAIAESVPTAATGRQLAAAAQRRAVGRGCEGCGAVGQLPLLDHDGRRVCAACRHVARLAETQEALRVRRAELGRWAGVLLSERLAVVWVELTAAELTGAGRARPPLAGRVQVADETGLVLEDVLVRLAGPRTGGAPAEAVSAGEGAGRITRALQGRRRLVWGPLGDVVARLAVLGHPADLDRALAVPSGHGILWPDDAASRYAQWCGELDPATGKLRTPWPPGSADRLWYVLAQMAGTNEAGAVDEAAQPGG</sequence>
<dbReference type="EMBL" id="CP022433">
    <property type="protein sequence ID" value="ASN22688.1"/>
    <property type="molecule type" value="Genomic_DNA"/>
</dbReference>
<protein>
    <submittedName>
        <fullName evidence="2">Uncharacterized protein</fullName>
    </submittedName>
</protein>
<name>A0A221NSC5_9ACTN</name>
<accession>A0A221NSC5</accession>
<dbReference type="Proteomes" id="UP000031501">
    <property type="component" value="Chromosome"/>
</dbReference>
<proteinExistence type="predicted"/>
<keyword evidence="3" id="KW-1185">Reference proteome</keyword>
<gene>
    <name evidence="2" type="ORF">LK07_00005</name>
</gene>
<dbReference type="RefSeq" id="WP_086083623.1">
    <property type="nucleotide sequence ID" value="NZ_CP021080.1"/>
</dbReference>
<evidence type="ECO:0000313" key="3">
    <source>
        <dbReference type="Proteomes" id="UP000031501"/>
    </source>
</evidence>
<feature type="region of interest" description="Disordered" evidence="1">
    <location>
        <begin position="1"/>
        <end position="25"/>
    </location>
</feature>
<dbReference type="KEGG" id="splu:LK06_032270"/>
<evidence type="ECO:0000313" key="2">
    <source>
        <dbReference type="EMBL" id="ASN22688.1"/>
    </source>
</evidence>
<reference evidence="2 3" key="1">
    <citation type="submission" date="2017-07" db="EMBL/GenBank/DDBJ databases">
        <title>Genome sequence of Streptomyces pluripotens MUSC 137T.</title>
        <authorList>
            <person name="Ser H.-L."/>
            <person name="Lee L.-H."/>
        </authorList>
    </citation>
    <scope>NUCLEOTIDE SEQUENCE [LARGE SCALE GENOMIC DNA]</scope>
    <source>
        <strain evidence="2 3">MUSC 137</strain>
    </source>
</reference>
<evidence type="ECO:0000256" key="1">
    <source>
        <dbReference type="SAM" id="MobiDB-lite"/>
    </source>
</evidence>
<dbReference type="AlphaFoldDB" id="A0A221NSC5"/>
<organism evidence="2 3">
    <name type="scientific">Streptomyces pluripotens</name>
    <dbReference type="NCBI Taxonomy" id="1355015"/>
    <lineage>
        <taxon>Bacteria</taxon>
        <taxon>Bacillati</taxon>
        <taxon>Actinomycetota</taxon>
        <taxon>Actinomycetes</taxon>
        <taxon>Kitasatosporales</taxon>
        <taxon>Streptomycetaceae</taxon>
        <taxon>Streptomyces</taxon>
    </lineage>
</organism>